<dbReference type="GO" id="GO:0016491">
    <property type="term" value="F:oxidoreductase activity"/>
    <property type="evidence" value="ECO:0007669"/>
    <property type="project" value="UniProtKB-KW"/>
</dbReference>
<evidence type="ECO:0000256" key="8">
    <source>
        <dbReference type="ARBA" id="ARBA00023180"/>
    </source>
</evidence>
<dbReference type="GO" id="GO:0016020">
    <property type="term" value="C:membrane"/>
    <property type="evidence" value="ECO:0007669"/>
    <property type="project" value="UniProtKB-SubCell"/>
</dbReference>
<name>A0AA38VPV3_9PEZI</name>
<dbReference type="AlphaFoldDB" id="A0AA38VPV3"/>
<keyword evidence="8" id="KW-0325">Glycoprotein</keyword>
<comment type="caution">
    <text evidence="10">The sequence shown here is derived from an EMBL/GenBank/DDBJ whole genome shotgun (WGS) entry which is preliminary data.</text>
</comment>
<comment type="subcellular location">
    <subcellularLocation>
        <location evidence="1">Membrane</location>
        <topology evidence="1">Single-pass membrane protein</topology>
    </subcellularLocation>
</comment>
<evidence type="ECO:0000256" key="3">
    <source>
        <dbReference type="ARBA" id="ARBA00022692"/>
    </source>
</evidence>
<evidence type="ECO:0000256" key="9">
    <source>
        <dbReference type="ARBA" id="ARBA00035112"/>
    </source>
</evidence>
<accession>A0AA38VPV3</accession>
<dbReference type="GO" id="GO:0043386">
    <property type="term" value="P:mycotoxin biosynthetic process"/>
    <property type="evidence" value="ECO:0007669"/>
    <property type="project" value="InterPro"/>
</dbReference>
<comment type="pathway">
    <text evidence="2">Mycotoxin biosynthesis.</text>
</comment>
<dbReference type="Proteomes" id="UP001174691">
    <property type="component" value="Unassembled WGS sequence"/>
</dbReference>
<evidence type="ECO:0000313" key="11">
    <source>
        <dbReference type="Proteomes" id="UP001174691"/>
    </source>
</evidence>
<evidence type="ECO:0000256" key="4">
    <source>
        <dbReference type="ARBA" id="ARBA00022989"/>
    </source>
</evidence>
<evidence type="ECO:0000256" key="7">
    <source>
        <dbReference type="ARBA" id="ARBA00023136"/>
    </source>
</evidence>
<dbReference type="InterPro" id="IPR021765">
    <property type="entry name" value="UstYa-like"/>
</dbReference>
<keyword evidence="7" id="KW-0472">Membrane</keyword>
<keyword evidence="6" id="KW-0843">Virulence</keyword>
<reference evidence="10" key="1">
    <citation type="submission" date="2022-07" db="EMBL/GenBank/DDBJ databases">
        <title>Fungi with potential for degradation of polypropylene.</title>
        <authorList>
            <person name="Gostincar C."/>
        </authorList>
    </citation>
    <scope>NUCLEOTIDE SEQUENCE</scope>
    <source>
        <strain evidence="10">EXF-13287</strain>
    </source>
</reference>
<sequence>MTHQLHCLFMMGRIYAGVSSNTTGRLPHGYQTHFLHCIDYLRQAIMCSADLALEIHGPNDADDLGPLDGGWNGHHVCKDYNQVLEYLDDQIASGQRTVLPIDD</sequence>
<protein>
    <submittedName>
        <fullName evidence="10">Uncharacterized protein</fullName>
    </submittedName>
</protein>
<evidence type="ECO:0000256" key="5">
    <source>
        <dbReference type="ARBA" id="ARBA00023002"/>
    </source>
</evidence>
<comment type="similarity">
    <text evidence="9">Belongs to the ustYa family.</text>
</comment>
<dbReference type="Pfam" id="PF11807">
    <property type="entry name" value="UstYa"/>
    <property type="match status" value="1"/>
</dbReference>
<proteinExistence type="inferred from homology"/>
<keyword evidence="4" id="KW-1133">Transmembrane helix</keyword>
<evidence type="ECO:0000256" key="1">
    <source>
        <dbReference type="ARBA" id="ARBA00004167"/>
    </source>
</evidence>
<evidence type="ECO:0000256" key="6">
    <source>
        <dbReference type="ARBA" id="ARBA00023026"/>
    </source>
</evidence>
<keyword evidence="11" id="KW-1185">Reference proteome</keyword>
<evidence type="ECO:0000313" key="10">
    <source>
        <dbReference type="EMBL" id="KAJ9165216.1"/>
    </source>
</evidence>
<dbReference type="EMBL" id="JANBVN010000005">
    <property type="protein sequence ID" value="KAJ9165216.1"/>
    <property type="molecule type" value="Genomic_DNA"/>
</dbReference>
<gene>
    <name evidence="10" type="ORF">NKR19_g542</name>
</gene>
<dbReference type="PANTHER" id="PTHR33365">
    <property type="entry name" value="YALI0B05434P"/>
    <property type="match status" value="1"/>
</dbReference>
<dbReference type="PANTHER" id="PTHR33365:SF11">
    <property type="entry name" value="TAT PATHWAY SIGNAL SEQUENCE"/>
    <property type="match status" value="1"/>
</dbReference>
<keyword evidence="5" id="KW-0560">Oxidoreductase</keyword>
<evidence type="ECO:0000256" key="2">
    <source>
        <dbReference type="ARBA" id="ARBA00004685"/>
    </source>
</evidence>
<organism evidence="10 11">
    <name type="scientific">Coniochaeta hoffmannii</name>
    <dbReference type="NCBI Taxonomy" id="91930"/>
    <lineage>
        <taxon>Eukaryota</taxon>
        <taxon>Fungi</taxon>
        <taxon>Dikarya</taxon>
        <taxon>Ascomycota</taxon>
        <taxon>Pezizomycotina</taxon>
        <taxon>Sordariomycetes</taxon>
        <taxon>Sordariomycetidae</taxon>
        <taxon>Coniochaetales</taxon>
        <taxon>Coniochaetaceae</taxon>
        <taxon>Coniochaeta</taxon>
    </lineage>
</organism>
<keyword evidence="3" id="KW-0812">Transmembrane</keyword>